<sequence length="176" mass="19410">MVAVPELVTPRLLLREVRISDHEPATAMWATPSVVRHVGGTPFSGSHTWNRLLQFAGMWQLLGYGYWTVEERGSGLFVGQAGLADFHRDIDAPMSGVPEAGWAVSPRHEGKGYATEAVAAVLYWADNHLPATRTCCLIEPDNRPSLRVAGKLGFVVFRETRLGDSVTQLLFRARPD</sequence>
<dbReference type="InterPro" id="IPR016181">
    <property type="entry name" value="Acyl_CoA_acyltransferase"/>
</dbReference>
<keyword evidence="2" id="KW-0808">Transferase</keyword>
<evidence type="ECO:0000313" key="2">
    <source>
        <dbReference type="EMBL" id="TCO76658.1"/>
    </source>
</evidence>
<dbReference type="AlphaFoldDB" id="A0A4R2L269"/>
<reference evidence="2 3" key="1">
    <citation type="submission" date="2019-03" db="EMBL/GenBank/DDBJ databases">
        <title>Genomic Encyclopedia of Type Strains, Phase IV (KMG-IV): sequencing the most valuable type-strain genomes for metagenomic binning, comparative biology and taxonomic classification.</title>
        <authorList>
            <person name="Goeker M."/>
        </authorList>
    </citation>
    <scope>NUCLEOTIDE SEQUENCE [LARGE SCALE GENOMIC DNA]</scope>
    <source>
        <strain evidence="2 3">DSM 23344</strain>
    </source>
</reference>
<dbReference type="Gene3D" id="3.40.630.30">
    <property type="match status" value="1"/>
</dbReference>
<evidence type="ECO:0000313" key="3">
    <source>
        <dbReference type="Proteomes" id="UP000294980"/>
    </source>
</evidence>
<dbReference type="Pfam" id="PF13302">
    <property type="entry name" value="Acetyltransf_3"/>
    <property type="match status" value="1"/>
</dbReference>
<dbReference type="PANTHER" id="PTHR43792:SF16">
    <property type="entry name" value="N-ACETYLTRANSFERASE DOMAIN-CONTAINING PROTEIN"/>
    <property type="match status" value="1"/>
</dbReference>
<dbReference type="InterPro" id="IPR000182">
    <property type="entry name" value="GNAT_dom"/>
</dbReference>
<dbReference type="SUPFAM" id="SSF55729">
    <property type="entry name" value="Acyl-CoA N-acyltransferases (Nat)"/>
    <property type="match status" value="1"/>
</dbReference>
<dbReference type="EMBL" id="SLWX01000004">
    <property type="protein sequence ID" value="TCO76658.1"/>
    <property type="molecule type" value="Genomic_DNA"/>
</dbReference>
<dbReference type="GO" id="GO:0016747">
    <property type="term" value="F:acyltransferase activity, transferring groups other than amino-acyl groups"/>
    <property type="evidence" value="ECO:0007669"/>
    <property type="project" value="InterPro"/>
</dbReference>
<protein>
    <submittedName>
        <fullName evidence="2">RimJ/RimL family protein N-acetyltransferase</fullName>
    </submittedName>
</protein>
<feature type="domain" description="N-acetyltransferase" evidence="1">
    <location>
        <begin position="12"/>
        <end position="175"/>
    </location>
</feature>
<evidence type="ECO:0000259" key="1">
    <source>
        <dbReference type="PROSITE" id="PS51186"/>
    </source>
</evidence>
<proteinExistence type="predicted"/>
<accession>A0A4R2L269</accession>
<name>A0A4R2L269_9GAMM</name>
<gene>
    <name evidence="2" type="ORF">EV688_104112</name>
</gene>
<dbReference type="RefSeq" id="WP_162883791.1">
    <property type="nucleotide sequence ID" value="NZ_QQSW01000002.1"/>
</dbReference>
<dbReference type="PROSITE" id="PS51186">
    <property type="entry name" value="GNAT"/>
    <property type="match status" value="1"/>
</dbReference>
<comment type="caution">
    <text evidence="2">The sequence shown here is derived from an EMBL/GenBank/DDBJ whole genome shotgun (WGS) entry which is preliminary data.</text>
</comment>
<dbReference type="Proteomes" id="UP000294980">
    <property type="component" value="Unassembled WGS sequence"/>
</dbReference>
<dbReference type="InterPro" id="IPR051531">
    <property type="entry name" value="N-acetyltransferase"/>
</dbReference>
<dbReference type="PANTHER" id="PTHR43792">
    <property type="entry name" value="GNAT FAMILY, PUTATIVE (AFU_ORTHOLOGUE AFUA_3G00765)-RELATED-RELATED"/>
    <property type="match status" value="1"/>
</dbReference>
<keyword evidence="3" id="KW-1185">Reference proteome</keyword>
<organism evidence="2 3">
    <name type="scientific">Chromatocurvus halotolerans</name>
    <dbReference type="NCBI Taxonomy" id="1132028"/>
    <lineage>
        <taxon>Bacteria</taxon>
        <taxon>Pseudomonadati</taxon>
        <taxon>Pseudomonadota</taxon>
        <taxon>Gammaproteobacteria</taxon>
        <taxon>Cellvibrionales</taxon>
        <taxon>Halieaceae</taxon>
        <taxon>Chromatocurvus</taxon>
    </lineage>
</organism>